<evidence type="ECO:0000259" key="1">
    <source>
        <dbReference type="Pfam" id="PF12728"/>
    </source>
</evidence>
<evidence type="ECO:0000313" key="3">
    <source>
        <dbReference type="Proteomes" id="UP000219281"/>
    </source>
</evidence>
<organism evidence="2 3">
    <name type="scientific">Pedobacter xixiisoli</name>
    <dbReference type="NCBI Taxonomy" id="1476464"/>
    <lineage>
        <taxon>Bacteria</taxon>
        <taxon>Pseudomonadati</taxon>
        <taxon>Bacteroidota</taxon>
        <taxon>Sphingobacteriia</taxon>
        <taxon>Sphingobacteriales</taxon>
        <taxon>Sphingobacteriaceae</taxon>
        <taxon>Pedobacter</taxon>
    </lineage>
</organism>
<dbReference type="InterPro" id="IPR041657">
    <property type="entry name" value="HTH_17"/>
</dbReference>
<feature type="domain" description="Helix-turn-helix" evidence="1">
    <location>
        <begin position="35"/>
        <end position="77"/>
    </location>
</feature>
<gene>
    <name evidence="2" type="ORF">SAMN06297358_2099</name>
</gene>
<dbReference type="Proteomes" id="UP000219281">
    <property type="component" value="Unassembled WGS sequence"/>
</dbReference>
<dbReference type="AlphaFoldDB" id="A0A285ZZP8"/>
<sequence>MQKELFKYLDTIVALQQQLLDALLGAKPFSQDEEWLDNADMKQLLKISDATLYRLRKSEQLLSKKIGGKWFYAKSAMITEIKQQQKPSL</sequence>
<name>A0A285ZZP8_9SPHI</name>
<proteinExistence type="predicted"/>
<dbReference type="Pfam" id="PF12728">
    <property type="entry name" value="HTH_17"/>
    <property type="match status" value="1"/>
</dbReference>
<dbReference type="OrthoDB" id="773121at2"/>
<dbReference type="RefSeq" id="WP_097131616.1">
    <property type="nucleotide sequence ID" value="NZ_OCMT01000002.1"/>
</dbReference>
<accession>A0A285ZZP8</accession>
<keyword evidence="3" id="KW-1185">Reference proteome</keyword>
<protein>
    <submittedName>
        <fullName evidence="2">Helix-turn-helix domain-containing protein</fullName>
    </submittedName>
</protein>
<evidence type="ECO:0000313" key="2">
    <source>
        <dbReference type="EMBL" id="SOD15124.1"/>
    </source>
</evidence>
<dbReference type="EMBL" id="OCMT01000002">
    <property type="protein sequence ID" value="SOD15124.1"/>
    <property type="molecule type" value="Genomic_DNA"/>
</dbReference>
<reference evidence="3" key="1">
    <citation type="submission" date="2017-09" db="EMBL/GenBank/DDBJ databases">
        <authorList>
            <person name="Varghese N."/>
            <person name="Submissions S."/>
        </authorList>
    </citation>
    <scope>NUCLEOTIDE SEQUENCE [LARGE SCALE GENOMIC DNA]</scope>
    <source>
        <strain evidence="3">CGMCC 1.12803</strain>
    </source>
</reference>